<dbReference type="Pfam" id="PF00874">
    <property type="entry name" value="PRD"/>
    <property type="match status" value="1"/>
</dbReference>
<dbReference type="AlphaFoldDB" id="A0AAX6LIF9"/>
<dbReference type="Pfam" id="PF08279">
    <property type="entry name" value="HTH_11"/>
    <property type="match status" value="1"/>
</dbReference>
<reference evidence="7" key="1">
    <citation type="submission" date="2022-11" db="EMBL/GenBank/DDBJ databases">
        <authorList>
            <person name="Wang Z."/>
        </authorList>
    </citation>
    <scope>NUCLEOTIDE SEQUENCE</scope>
    <source>
        <strain evidence="7">P2000</strain>
    </source>
</reference>
<keyword evidence="2" id="KW-0805">Transcription regulation</keyword>
<dbReference type="SUPFAM" id="SSF46785">
    <property type="entry name" value="Winged helix' DNA-binding domain"/>
    <property type="match status" value="1"/>
</dbReference>
<comment type="caution">
    <text evidence="7">The sequence shown here is derived from an EMBL/GenBank/DDBJ whole genome shotgun (WGS) entry which is preliminary data.</text>
</comment>
<protein>
    <submittedName>
        <fullName evidence="7">HTH domain-containing protein</fullName>
    </submittedName>
</protein>
<evidence type="ECO:0000259" key="6">
    <source>
        <dbReference type="PROSITE" id="PS51372"/>
    </source>
</evidence>
<dbReference type="InterPro" id="IPR050661">
    <property type="entry name" value="BglG_antiterminators"/>
</dbReference>
<dbReference type="RefSeq" id="WP_275875327.1">
    <property type="nucleotide sequence ID" value="NZ_JAPEQV010000030.1"/>
</dbReference>
<dbReference type="PANTHER" id="PTHR30185">
    <property type="entry name" value="CRYPTIC BETA-GLUCOSIDE BGL OPERON ANTITERMINATOR"/>
    <property type="match status" value="1"/>
</dbReference>
<dbReference type="GO" id="GO:0006355">
    <property type="term" value="P:regulation of DNA-templated transcription"/>
    <property type="evidence" value="ECO:0007669"/>
    <property type="project" value="InterPro"/>
</dbReference>
<dbReference type="SUPFAM" id="SSF55804">
    <property type="entry name" value="Phoshotransferase/anion transport protein"/>
    <property type="match status" value="1"/>
</dbReference>
<dbReference type="SUPFAM" id="SSF63520">
    <property type="entry name" value="PTS-regulatory domain, PRD"/>
    <property type="match status" value="1"/>
</dbReference>
<evidence type="ECO:0000313" key="8">
    <source>
        <dbReference type="Proteomes" id="UP001151834"/>
    </source>
</evidence>
<keyword evidence="1" id="KW-0677">Repeat</keyword>
<evidence type="ECO:0000259" key="5">
    <source>
        <dbReference type="PROSITE" id="PS51094"/>
    </source>
</evidence>
<keyword evidence="3" id="KW-0010">Activator</keyword>
<keyword evidence="4" id="KW-0804">Transcription</keyword>
<dbReference type="Gene3D" id="1.10.1790.10">
    <property type="entry name" value="PRD domain"/>
    <property type="match status" value="1"/>
</dbReference>
<evidence type="ECO:0000256" key="2">
    <source>
        <dbReference type="ARBA" id="ARBA00023015"/>
    </source>
</evidence>
<dbReference type="PROSITE" id="PS51094">
    <property type="entry name" value="PTS_EIIA_TYPE_2"/>
    <property type="match status" value="1"/>
</dbReference>
<dbReference type="InterPro" id="IPR036388">
    <property type="entry name" value="WH-like_DNA-bd_sf"/>
</dbReference>
<feature type="domain" description="PRD" evidence="6">
    <location>
        <begin position="274"/>
        <end position="380"/>
    </location>
</feature>
<dbReference type="InterPro" id="IPR007737">
    <property type="entry name" value="Mga_HTH"/>
</dbReference>
<evidence type="ECO:0000256" key="3">
    <source>
        <dbReference type="ARBA" id="ARBA00023159"/>
    </source>
</evidence>
<dbReference type="Gene3D" id="1.10.10.10">
    <property type="entry name" value="Winged helix-like DNA-binding domain superfamily/Winged helix DNA-binding domain"/>
    <property type="match status" value="1"/>
</dbReference>
<dbReference type="InterPro" id="IPR002178">
    <property type="entry name" value="PTS_EIIA_type-2_dom"/>
</dbReference>
<accession>A0AAX6LIF9</accession>
<dbReference type="InterPro" id="IPR036634">
    <property type="entry name" value="PRD_sf"/>
</dbReference>
<dbReference type="InterPro" id="IPR036390">
    <property type="entry name" value="WH_DNA-bd_sf"/>
</dbReference>
<feature type="domain" description="PTS EIIA type-2" evidence="5">
    <location>
        <begin position="473"/>
        <end position="621"/>
    </location>
</feature>
<reference evidence="7" key="2">
    <citation type="journal article" date="2023" name="Front Nutr">
        <title>Lactiplantibacillus pentosus P2020 protects the hyperuricemia and renal inflammation in mice.</title>
        <authorList>
            <person name="Wang Z."/>
            <person name="Song L."/>
            <person name="Li X."/>
            <person name="Xiao Y."/>
            <person name="Huang Y."/>
            <person name="Zhang Y."/>
            <person name="Li J."/>
            <person name="Li M."/>
            <person name="Ren Z."/>
        </authorList>
    </citation>
    <scope>NUCLEOTIDE SEQUENCE</scope>
    <source>
        <strain evidence="7">P2000</strain>
    </source>
</reference>
<dbReference type="InterPro" id="IPR013196">
    <property type="entry name" value="HTH_11"/>
</dbReference>
<name>A0AAX6LIF9_LACPE</name>
<dbReference type="Gene3D" id="3.40.930.10">
    <property type="entry name" value="Mannitol-specific EII, Chain A"/>
    <property type="match status" value="1"/>
</dbReference>
<dbReference type="Pfam" id="PF00359">
    <property type="entry name" value="PTS_EIIA_2"/>
    <property type="match status" value="1"/>
</dbReference>
<evidence type="ECO:0000256" key="4">
    <source>
        <dbReference type="ARBA" id="ARBA00023163"/>
    </source>
</evidence>
<organism evidence="7 8">
    <name type="scientific">Lactiplantibacillus pentosus</name>
    <name type="common">Lactobacillus pentosus</name>
    <dbReference type="NCBI Taxonomy" id="1589"/>
    <lineage>
        <taxon>Bacteria</taxon>
        <taxon>Bacillati</taxon>
        <taxon>Bacillota</taxon>
        <taxon>Bacilli</taxon>
        <taxon>Lactobacillales</taxon>
        <taxon>Lactobacillaceae</taxon>
        <taxon>Lactiplantibacillus</taxon>
    </lineage>
</organism>
<dbReference type="PROSITE" id="PS51372">
    <property type="entry name" value="PRD_2"/>
    <property type="match status" value="1"/>
</dbReference>
<dbReference type="InterPro" id="IPR016152">
    <property type="entry name" value="PTrfase/Anion_transptr"/>
</dbReference>
<evidence type="ECO:0000256" key="1">
    <source>
        <dbReference type="ARBA" id="ARBA00022737"/>
    </source>
</evidence>
<evidence type="ECO:0000313" key="7">
    <source>
        <dbReference type="EMBL" id="MDF2314352.1"/>
    </source>
</evidence>
<gene>
    <name evidence="7" type="ORF">OOJ94_16235</name>
</gene>
<dbReference type="PANTHER" id="PTHR30185:SF18">
    <property type="entry name" value="TRANSCRIPTIONAL REGULATOR MTLR"/>
    <property type="match status" value="1"/>
</dbReference>
<dbReference type="InterPro" id="IPR011608">
    <property type="entry name" value="PRD"/>
</dbReference>
<dbReference type="EMBL" id="JAPEQV010000030">
    <property type="protein sequence ID" value="MDF2314352.1"/>
    <property type="molecule type" value="Genomic_DNA"/>
</dbReference>
<sequence length="621" mass="71155">MDRQNFEMLNFFINNDALTLRELQTHFSISRVTITKNIREINEYLDGVAQINVNQSKFYLVIKDYSAIAKLQTTFLKQDLDFNDPAKRQATILKELLQNTSNYVIVDDLAESLSVSRGTINKDLRELKQSLDFYNVSITTKTNKGIRLKVGADFEYAVITRNLVGKYYELEGTWDSPTDAKLTNLIQQLDRSNDTVTMVKRNLAVIKWLRKYDIQVNDKVPNYHQLLSDEDTQVLRNLLTETIGSSLSPGEWDFISYPLNVKKLATDDEVLVKLALADIQGLMQVVFPIIKQKLDINLDFDRLLMELRYHLLFLINRAIFDVKSEGFISVDMLNKYPVSTELAQSTLKSIAQKLNIRIRKQEVGYLTVYFQMELEEYMSAPVIHRVALVKPISNSMKRFITEQLTDALNDDLQIDIFNSKSDLEKSPEKYLLIFSNSFLTGDALVQHTPIIRLNSVFNQGTLRERLQISLVDEAISQGLCKFDVTKFANEKSYTKGVRQLINPEIRNGQLNEEFLEDWAKREELSSSIFGDGVAVPHVIDKSGLNRILVTVGLFEKPVVFDNQKVNVVFLVAIPNKLDAELSRVLSQVYDLIRSIAANSNIFNNLKNYDNNRGLIQLMEAI</sequence>
<proteinExistence type="predicted"/>
<dbReference type="Proteomes" id="UP001151834">
    <property type="component" value="Unassembled WGS sequence"/>
</dbReference>
<dbReference type="Pfam" id="PF05043">
    <property type="entry name" value="Mga"/>
    <property type="match status" value="1"/>
</dbReference>